<evidence type="ECO:0000256" key="1">
    <source>
        <dbReference type="SAM" id="MobiDB-lite"/>
    </source>
</evidence>
<dbReference type="AlphaFoldDB" id="A0AAV2RTZ8"/>
<evidence type="ECO:0000313" key="3">
    <source>
        <dbReference type="Proteomes" id="UP001497623"/>
    </source>
</evidence>
<feature type="region of interest" description="Disordered" evidence="1">
    <location>
        <begin position="1"/>
        <end position="23"/>
    </location>
</feature>
<evidence type="ECO:0000313" key="2">
    <source>
        <dbReference type="EMBL" id="CAL4144046.1"/>
    </source>
</evidence>
<sequence>MVIMNPTGQLSMGSPPDPKGQPSAADGILHIKCRKTADLIFNPLPLFGCHPPSGYTPVTPRLTERCFEIRCSQCPITTKLRQHVNQRWPARTLVYGNATCRRMNINFLYDIWTWHQCDIPIKQVPCFFSRGYLTGPLGQYINTPDNESDNRGVNYINVKLIIEKCAKGIFENKCRLPGPKLDPLGPLLLVTGDCARASGNGFPFPRTAEPCTSPTCYIFSRQNESNIPLTPFSPRTHTGRMARGARPPLPKAQFAADCRPTRNYLSDMSSPSEDDLFDIHHHGLDSSSRPHLHSHHPYSYVNSVEVSKAKIWRVRPRAKGSEALTLMTLTWTGRPPCSPGPAAAVQLQPAPMATPLHHQQRSTSPAADVNECTCNCLCSLGPTPESAALAKHQVTSSSSRSSSSSAMTVISPISGTSETVMDIPDNVPDAHTGASIVLVVLWITYCHLFGSPTLS</sequence>
<comment type="caution">
    <text evidence="2">The sequence shown here is derived from an EMBL/GenBank/DDBJ whole genome shotgun (WGS) entry which is preliminary data.</text>
</comment>
<reference evidence="2 3" key="1">
    <citation type="submission" date="2024-05" db="EMBL/GenBank/DDBJ databases">
        <authorList>
            <person name="Wallberg A."/>
        </authorList>
    </citation>
    <scope>NUCLEOTIDE SEQUENCE [LARGE SCALE GENOMIC DNA]</scope>
</reference>
<feature type="non-terminal residue" evidence="2">
    <location>
        <position position="455"/>
    </location>
</feature>
<feature type="compositionally biased region" description="Polar residues" evidence="1">
    <location>
        <begin position="1"/>
        <end position="12"/>
    </location>
</feature>
<feature type="region of interest" description="Disordered" evidence="1">
    <location>
        <begin position="228"/>
        <end position="248"/>
    </location>
</feature>
<name>A0AAV2RTZ8_MEGNR</name>
<dbReference type="Proteomes" id="UP001497623">
    <property type="component" value="Unassembled WGS sequence"/>
</dbReference>
<gene>
    <name evidence="2" type="ORF">MNOR_LOCUS29375</name>
</gene>
<dbReference type="EMBL" id="CAXKWB010033935">
    <property type="protein sequence ID" value="CAL4144046.1"/>
    <property type="molecule type" value="Genomic_DNA"/>
</dbReference>
<protein>
    <submittedName>
        <fullName evidence="2">Uncharacterized protein</fullName>
    </submittedName>
</protein>
<accession>A0AAV2RTZ8</accession>
<proteinExistence type="predicted"/>
<organism evidence="2 3">
    <name type="scientific">Meganyctiphanes norvegica</name>
    <name type="common">Northern krill</name>
    <name type="synonym">Thysanopoda norvegica</name>
    <dbReference type="NCBI Taxonomy" id="48144"/>
    <lineage>
        <taxon>Eukaryota</taxon>
        <taxon>Metazoa</taxon>
        <taxon>Ecdysozoa</taxon>
        <taxon>Arthropoda</taxon>
        <taxon>Crustacea</taxon>
        <taxon>Multicrustacea</taxon>
        <taxon>Malacostraca</taxon>
        <taxon>Eumalacostraca</taxon>
        <taxon>Eucarida</taxon>
        <taxon>Euphausiacea</taxon>
        <taxon>Euphausiidae</taxon>
        <taxon>Meganyctiphanes</taxon>
    </lineage>
</organism>
<keyword evidence="3" id="KW-1185">Reference proteome</keyword>